<dbReference type="OMA" id="IWNYYES"/>
<dbReference type="InterPro" id="IPR019775">
    <property type="entry name" value="WD40_repeat_CS"/>
</dbReference>
<dbReference type="SUPFAM" id="SSF50978">
    <property type="entry name" value="WD40 repeat-like"/>
    <property type="match status" value="1"/>
</dbReference>
<dbReference type="PROSITE" id="PS50294">
    <property type="entry name" value="WD_REPEATS_REGION"/>
    <property type="match status" value="1"/>
</dbReference>
<evidence type="ECO:0000313" key="6">
    <source>
        <dbReference type="EMBL" id="KRX00640.1"/>
    </source>
</evidence>
<evidence type="ECO:0000256" key="4">
    <source>
        <dbReference type="SAM" id="Coils"/>
    </source>
</evidence>
<dbReference type="EMBL" id="LDAU01000183">
    <property type="protein sequence ID" value="KRX00640.1"/>
    <property type="molecule type" value="Genomic_DNA"/>
</dbReference>
<feature type="coiled-coil region" evidence="4">
    <location>
        <begin position="825"/>
        <end position="903"/>
    </location>
</feature>
<dbReference type="InterPro" id="IPR001680">
    <property type="entry name" value="WD40_rpt"/>
</dbReference>
<dbReference type="InterPro" id="IPR036322">
    <property type="entry name" value="WD40_repeat_dom_sf"/>
</dbReference>
<dbReference type="PANTHER" id="PTHR32215:SF0">
    <property type="entry name" value="CILIA- AND FLAGELLA-ASSOCIATED PROTEIN 57"/>
    <property type="match status" value="1"/>
</dbReference>
<reference evidence="6 7" key="1">
    <citation type="journal article" date="2015" name="Sci. Rep.">
        <title>Genome of the facultative scuticociliatosis pathogen Pseudocohnilembus persalinus provides insight into its virulence through horizontal gene transfer.</title>
        <authorList>
            <person name="Xiong J."/>
            <person name="Wang G."/>
            <person name="Cheng J."/>
            <person name="Tian M."/>
            <person name="Pan X."/>
            <person name="Warren A."/>
            <person name="Jiang C."/>
            <person name="Yuan D."/>
            <person name="Miao W."/>
        </authorList>
    </citation>
    <scope>NUCLEOTIDE SEQUENCE [LARGE SCALE GENOMIC DNA]</scope>
    <source>
        <strain evidence="6">36N120E</strain>
    </source>
</reference>
<evidence type="ECO:0000256" key="2">
    <source>
        <dbReference type="ARBA" id="ARBA00022737"/>
    </source>
</evidence>
<dbReference type="OrthoDB" id="310104at2759"/>
<feature type="coiled-coil region" evidence="4">
    <location>
        <begin position="1227"/>
        <end position="1316"/>
    </location>
</feature>
<dbReference type="Pfam" id="PF00400">
    <property type="entry name" value="WD40"/>
    <property type="match status" value="3"/>
</dbReference>
<dbReference type="InterPro" id="IPR015943">
    <property type="entry name" value="WD40/YVTN_repeat-like_dom_sf"/>
</dbReference>
<dbReference type="InParanoid" id="A0A0V0QEU2"/>
<evidence type="ECO:0000313" key="7">
    <source>
        <dbReference type="Proteomes" id="UP000054937"/>
    </source>
</evidence>
<feature type="coiled-coil region" evidence="4">
    <location>
        <begin position="930"/>
        <end position="1022"/>
    </location>
</feature>
<dbReference type="SMART" id="SM00320">
    <property type="entry name" value="WD40"/>
    <property type="match status" value="4"/>
</dbReference>
<feature type="region of interest" description="Disordered" evidence="5">
    <location>
        <begin position="1317"/>
        <end position="1359"/>
    </location>
</feature>
<dbReference type="Gene3D" id="2.130.10.10">
    <property type="entry name" value="YVTN repeat-like/Quinoprotein amine dehydrogenase"/>
    <property type="match status" value="1"/>
</dbReference>
<feature type="repeat" description="WD" evidence="3">
    <location>
        <begin position="396"/>
        <end position="437"/>
    </location>
</feature>
<comment type="caution">
    <text evidence="6">The sequence shown here is derived from an EMBL/GenBank/DDBJ whole genome shotgun (WGS) entry which is preliminary data.</text>
</comment>
<evidence type="ECO:0000256" key="3">
    <source>
        <dbReference type="PROSITE-ProRule" id="PRU00221"/>
    </source>
</evidence>
<feature type="repeat" description="WD" evidence="3">
    <location>
        <begin position="524"/>
        <end position="557"/>
    </location>
</feature>
<protein>
    <submittedName>
        <fullName evidence="6">WD40-repeat-containing domain</fullName>
    </submittedName>
</protein>
<sequence length="1359" mass="159558">MSDTIFEDENEKNAFKDMIEKRNKEARKIYDQGKQVNGCILDYDTCFGISNQDIYGQLQIVGREQIIFVAANMLVIKDLAKKTYQFINNKEYYKNITCICAEPNRIDRSKDKIKNKSQIQHQNQTSQLNQENQTIIIATGQSTDQEDKNCSVIVCGVNYLKMWEIVFQEKIFRESQYPLVTLKLEKENKFINMAWTSTSISQIPMLVILTDNNKILLLQNDSLKKQIDIDVTNLNIIEAQVQDINVNEKDNEDDYDGLNIAIQNIMKGKKGKEENQAKEKDKEKEQNNTIQNQMYNQQIKFKSLASKQNGFVLGGSLGVLCIYDIEKNFQIINKQSYEMKFSQKNDQTIFYVSSSLIKDDLMSIVSQDQNKQINFLLLNMGDIDNEESPIQHFFNAGFHTKKINCIDTSITKQIFATCSEDRTVKIWNYYESENLEKKGVISQQFKEEPLCLSLHPFGMFIAITFGTFFKIFAILNDQLYPLKTTSMQNCTIVRYSNGGNYLAVNEKFAIQIYDTIYYQVVQQLVGHQTLVRDIHISDNDILLTSTSIDGYVFLWNLIEKQDSEKNAYKHQETSIYNSIIYDTKALKDVSNVNSKDIEDTSLFVGCTNEKYLVLYKNTFKQDQDLIAEFPVTDCYVTKLIVSNTLKCIFMGTNNGKIRVSVWPLHESNLEYEQINPNSNQVKFKVPDYFEIQAHSSSICAMQISNDNQYLITGDVTGVVQMLKIKDAIFKGEQIDNRLNILQNLKPEDKSRIDQTNNDLFLAKISKIIQKNEQKYELSKQVVRLEQDKKFEIQNIDARYRKKVAQINSEFENTMNQDISIKDTFINKSTEEYNKLLKLYQQEEEKYANNIKNLEQQHKEKIEYEEQRNKDLELEIEDIKSGHKDRLQKLLDDHQEQLKKLKLQFYDKCQSVQVKYSNVIDSAKVFGNTFIKSLEKEEAEQEKEIEFKIKELKDEIAKVHKVNEDLRKKNEQYENEYTQLKKEDDSMQKEFDELFKKHNEIRLENLKNDEHILKSQHQLLERLQVIDSKEETCKSAKDEQINLENFRYMLDQKIKSLQSEKQNLLEKINSKEVNLKSMFNELIKESNQNETKYQKLKKLNAEIKVLENSIKKSEVEIYFNTNKLTTFQNKLANIMKSNESVTVIAKRLNDMLEMKDTDEEEKYRQKKVISNDDIQEIIKMKQEKPNEVNDELFKQGEWLKKKLHLIKETSGKLKVIRDDNINTILNQNTKLIEECNLLRGENERYRKEMKKIEKLLAEAIRKRTKLREKNKELNKNQQSPSQMRTLLAKYGENQDRLDVQQNQLANIRETMDQIKNIKGGDVKLPSLQNQNQPENEYEYEQDLQDDNALNMQQKDYEQQE</sequence>
<dbReference type="Proteomes" id="UP000054937">
    <property type="component" value="Unassembled WGS sequence"/>
</dbReference>
<dbReference type="PANTHER" id="PTHR32215">
    <property type="entry name" value="CILIA- AND FLAGELLA-ASSOCIATED PROTEIN 57"/>
    <property type="match status" value="1"/>
</dbReference>
<dbReference type="PROSITE" id="PS50082">
    <property type="entry name" value="WD_REPEATS_2"/>
    <property type="match status" value="2"/>
</dbReference>
<keyword evidence="7" id="KW-1185">Reference proteome</keyword>
<gene>
    <name evidence="6" type="ORF">PPERSA_00867</name>
</gene>
<feature type="compositionally biased region" description="Acidic residues" evidence="5">
    <location>
        <begin position="1334"/>
        <end position="1344"/>
    </location>
</feature>
<accession>A0A0V0QEU2</accession>
<dbReference type="PROSITE" id="PS00678">
    <property type="entry name" value="WD_REPEATS_1"/>
    <property type="match status" value="1"/>
</dbReference>
<name>A0A0V0QEU2_PSEPJ</name>
<keyword evidence="1 3" id="KW-0853">WD repeat</keyword>
<evidence type="ECO:0000256" key="1">
    <source>
        <dbReference type="ARBA" id="ARBA00022574"/>
    </source>
</evidence>
<keyword evidence="2" id="KW-0677">Repeat</keyword>
<dbReference type="InterPro" id="IPR052993">
    <property type="entry name" value="CFA-57"/>
</dbReference>
<keyword evidence="4" id="KW-0175">Coiled coil</keyword>
<proteinExistence type="predicted"/>
<feature type="coiled-coil region" evidence="4">
    <location>
        <begin position="1046"/>
        <end position="1115"/>
    </location>
</feature>
<organism evidence="6 7">
    <name type="scientific">Pseudocohnilembus persalinus</name>
    <name type="common">Ciliate</name>
    <dbReference type="NCBI Taxonomy" id="266149"/>
    <lineage>
        <taxon>Eukaryota</taxon>
        <taxon>Sar</taxon>
        <taxon>Alveolata</taxon>
        <taxon>Ciliophora</taxon>
        <taxon>Intramacronucleata</taxon>
        <taxon>Oligohymenophorea</taxon>
        <taxon>Scuticociliatia</taxon>
        <taxon>Philasterida</taxon>
        <taxon>Pseudocohnilembidae</taxon>
        <taxon>Pseudocohnilembus</taxon>
    </lineage>
</organism>
<evidence type="ECO:0000256" key="5">
    <source>
        <dbReference type="SAM" id="MobiDB-lite"/>
    </source>
</evidence>